<dbReference type="Proteomes" id="UP000295164">
    <property type="component" value="Unassembled WGS sequence"/>
</dbReference>
<dbReference type="AlphaFoldDB" id="A0A4R4E181"/>
<feature type="signal peptide" evidence="1">
    <location>
        <begin position="1"/>
        <end position="17"/>
    </location>
</feature>
<accession>A0A4R4E181</accession>
<name>A0A4R4E181_9BACT</name>
<keyword evidence="1" id="KW-0732">Signal</keyword>
<sequence length="242" mass="27430">MKIVLAFLAFVSALSCAAQGFNQSVNKDSLLQVVLKDLPESRRSEMLRLYNQGNEKEKEFILVMLSMPRSSKKELIANIEQRFDKILLLKDTYRQLVPKNYFVSIEFNPADNITMTDESIDLKIEHRVNGSSTYDQQWNLRFGSDTLARMIGQLGWTAQTLNRLKKLLAEAHCVSIENGPVTTIGYARSGMGKYSYLLFAQNLTPAQIEKYNDGCTTLFYKKNMVLKYGGGAVGPQCFPDRD</sequence>
<protein>
    <submittedName>
        <fullName evidence="2">Uncharacterized protein</fullName>
    </submittedName>
</protein>
<dbReference type="RefSeq" id="WP_131851806.1">
    <property type="nucleotide sequence ID" value="NZ_SKFH01000011.1"/>
</dbReference>
<reference evidence="2 3" key="1">
    <citation type="submission" date="2019-03" db="EMBL/GenBank/DDBJ databases">
        <authorList>
            <person name="Kim M.K.M."/>
        </authorList>
    </citation>
    <scope>NUCLEOTIDE SEQUENCE [LARGE SCALE GENOMIC DNA]</scope>
    <source>
        <strain evidence="2 3">17J68-15</strain>
    </source>
</reference>
<feature type="chain" id="PRO_5020932043" evidence="1">
    <location>
        <begin position="18"/>
        <end position="242"/>
    </location>
</feature>
<dbReference type="OrthoDB" id="755509at2"/>
<dbReference type="EMBL" id="SKFH01000011">
    <property type="protein sequence ID" value="TCZ72192.1"/>
    <property type="molecule type" value="Genomic_DNA"/>
</dbReference>
<comment type="caution">
    <text evidence="2">The sequence shown here is derived from an EMBL/GenBank/DDBJ whole genome shotgun (WGS) entry which is preliminary data.</text>
</comment>
<organism evidence="2 3">
    <name type="scientific">Flaviaesturariibacter aridisoli</name>
    <dbReference type="NCBI Taxonomy" id="2545761"/>
    <lineage>
        <taxon>Bacteria</taxon>
        <taxon>Pseudomonadati</taxon>
        <taxon>Bacteroidota</taxon>
        <taxon>Chitinophagia</taxon>
        <taxon>Chitinophagales</taxon>
        <taxon>Chitinophagaceae</taxon>
        <taxon>Flaviaestuariibacter</taxon>
    </lineage>
</organism>
<evidence type="ECO:0000313" key="2">
    <source>
        <dbReference type="EMBL" id="TCZ72192.1"/>
    </source>
</evidence>
<keyword evidence="3" id="KW-1185">Reference proteome</keyword>
<proteinExistence type="predicted"/>
<dbReference type="PROSITE" id="PS51257">
    <property type="entry name" value="PROKAR_LIPOPROTEIN"/>
    <property type="match status" value="1"/>
</dbReference>
<evidence type="ECO:0000313" key="3">
    <source>
        <dbReference type="Proteomes" id="UP000295164"/>
    </source>
</evidence>
<gene>
    <name evidence="2" type="ORF">E0486_08860</name>
</gene>
<evidence type="ECO:0000256" key="1">
    <source>
        <dbReference type="SAM" id="SignalP"/>
    </source>
</evidence>